<dbReference type="InterPro" id="IPR014729">
    <property type="entry name" value="Rossmann-like_a/b/a_fold"/>
</dbReference>
<proteinExistence type="predicted"/>
<dbReference type="Proteomes" id="UP001549321">
    <property type="component" value="Unassembled WGS sequence"/>
</dbReference>
<dbReference type="Pfam" id="PF01012">
    <property type="entry name" value="ETF"/>
    <property type="match status" value="1"/>
</dbReference>
<feature type="domain" description="Electron transfer flavoprotein alpha/beta-subunit N-terminal" evidence="2">
    <location>
        <begin position="27"/>
        <end position="160"/>
    </location>
</feature>
<dbReference type="SUPFAM" id="SSF52402">
    <property type="entry name" value="Adenine nucleotide alpha hydrolases-like"/>
    <property type="match status" value="1"/>
</dbReference>
<name>A0ABV2QYX8_9HYPH</name>
<evidence type="ECO:0000313" key="3">
    <source>
        <dbReference type="EMBL" id="MET4634224.1"/>
    </source>
</evidence>
<reference evidence="3 4" key="1">
    <citation type="submission" date="2024-06" db="EMBL/GenBank/DDBJ databases">
        <title>Sorghum-associated microbial communities from plants grown in Nebraska, USA.</title>
        <authorList>
            <person name="Schachtman D."/>
        </authorList>
    </citation>
    <scope>NUCLEOTIDE SEQUENCE [LARGE SCALE GENOMIC DNA]</scope>
    <source>
        <strain evidence="3 4">3207</strain>
    </source>
</reference>
<organism evidence="3 4">
    <name type="scientific">Kaistia defluvii</name>
    <dbReference type="NCBI Taxonomy" id="410841"/>
    <lineage>
        <taxon>Bacteria</taxon>
        <taxon>Pseudomonadati</taxon>
        <taxon>Pseudomonadota</taxon>
        <taxon>Alphaproteobacteria</taxon>
        <taxon>Hyphomicrobiales</taxon>
        <taxon>Kaistiaceae</taxon>
        <taxon>Kaistia</taxon>
    </lineage>
</organism>
<keyword evidence="1" id="KW-0813">Transport</keyword>
<keyword evidence="1" id="KW-0249">Electron transport</keyword>
<evidence type="ECO:0000313" key="4">
    <source>
        <dbReference type="Proteomes" id="UP001549321"/>
    </source>
</evidence>
<sequence length="254" mass="26966">MDSWQLRIAVLVSIGRNPVSGAARPDRNDLLALELARKAGGELTILHAGDPNEPALADYLAYSAAPLEILPMPGGPDIVPPLAARLQGFHLILTGSRTEGGEASGMLPYALAKRLGLPIVAQALDLAVAEGQAEITQFLPKGQRRRITVRLPAIIAVHPMAPLTPRYSHLRRVSGQSVTLPAPASTEAASTAWRTEPARKPVVLQATEKKSGHARMAAAITSESKGGTLVTEGTPTEKALAILAYLRSHRLIEF</sequence>
<dbReference type="RefSeq" id="WP_354550886.1">
    <property type="nucleotide sequence ID" value="NZ_JBEPSM010000001.1"/>
</dbReference>
<dbReference type="Gene3D" id="3.40.50.620">
    <property type="entry name" value="HUPs"/>
    <property type="match status" value="1"/>
</dbReference>
<dbReference type="InterPro" id="IPR014730">
    <property type="entry name" value="ETF_a/b_N"/>
</dbReference>
<evidence type="ECO:0000259" key="2">
    <source>
        <dbReference type="Pfam" id="PF01012"/>
    </source>
</evidence>
<protein>
    <submittedName>
        <fullName evidence="3">Electron transfer flavoprotein beta subunit</fullName>
    </submittedName>
</protein>
<evidence type="ECO:0000256" key="1">
    <source>
        <dbReference type="ARBA" id="ARBA00022982"/>
    </source>
</evidence>
<dbReference type="EMBL" id="JBEPSM010000001">
    <property type="protein sequence ID" value="MET4634224.1"/>
    <property type="molecule type" value="Genomic_DNA"/>
</dbReference>
<gene>
    <name evidence="3" type="ORF">ABIE08_002137</name>
</gene>
<keyword evidence="4" id="KW-1185">Reference proteome</keyword>
<accession>A0ABV2QYX8</accession>
<comment type="caution">
    <text evidence="3">The sequence shown here is derived from an EMBL/GenBank/DDBJ whole genome shotgun (WGS) entry which is preliminary data.</text>
</comment>